<accession>A0A5N6TXS6</accession>
<gene>
    <name evidence="2" type="ORF">BDV25DRAFT_153038</name>
</gene>
<proteinExistence type="inferred from homology"/>
<evidence type="ECO:0000256" key="1">
    <source>
        <dbReference type="RuleBase" id="RU000363"/>
    </source>
</evidence>
<organism evidence="2 3">
    <name type="scientific">Aspergillus avenaceus</name>
    <dbReference type="NCBI Taxonomy" id="36643"/>
    <lineage>
        <taxon>Eukaryota</taxon>
        <taxon>Fungi</taxon>
        <taxon>Dikarya</taxon>
        <taxon>Ascomycota</taxon>
        <taxon>Pezizomycotina</taxon>
        <taxon>Eurotiomycetes</taxon>
        <taxon>Eurotiomycetidae</taxon>
        <taxon>Eurotiales</taxon>
        <taxon>Aspergillaceae</taxon>
        <taxon>Aspergillus</taxon>
        <taxon>Aspergillus subgen. Circumdati</taxon>
    </lineage>
</organism>
<comment type="similarity">
    <text evidence="1">Belongs to the short-chain dehydrogenases/reductases (SDR) family.</text>
</comment>
<dbReference type="InterPro" id="IPR002347">
    <property type="entry name" value="SDR_fam"/>
</dbReference>
<sequence>MATYTVVGSSRGLGLAIVKELLARDPAEVGLVVAAARSPTQALDEVVKQSAGRAVFVPLDVVSESSAAECVEKISSLQIGSIDVLINCAGVHSWLQGGVALMNDLEYQLKVNVVGAHNVTRALLPLLQKGKSKKIANISSAYGSMTAAESSAFAPCPAYKISKASLNALTVQYALSYKEEGFVFMAVSPGWLKTEMGGEDAHLTVEEGAQAVLRVVDDADSSSNGCFKNIEVPGWDNYDGKNIPW</sequence>
<reference evidence="2 3" key="1">
    <citation type="submission" date="2019-04" db="EMBL/GenBank/DDBJ databases">
        <title>Friends and foes A comparative genomics study of 23 Aspergillus species from section Flavi.</title>
        <authorList>
            <consortium name="DOE Joint Genome Institute"/>
            <person name="Kjaerbolling I."/>
            <person name="Vesth T."/>
            <person name="Frisvad J.C."/>
            <person name="Nybo J.L."/>
            <person name="Theobald S."/>
            <person name="Kildgaard S."/>
            <person name="Isbrandt T."/>
            <person name="Kuo A."/>
            <person name="Sato A."/>
            <person name="Lyhne E.K."/>
            <person name="Kogle M.E."/>
            <person name="Wiebenga A."/>
            <person name="Kun R.S."/>
            <person name="Lubbers R.J."/>
            <person name="Makela M.R."/>
            <person name="Barry K."/>
            <person name="Chovatia M."/>
            <person name="Clum A."/>
            <person name="Daum C."/>
            <person name="Haridas S."/>
            <person name="He G."/>
            <person name="LaButti K."/>
            <person name="Lipzen A."/>
            <person name="Mondo S."/>
            <person name="Riley R."/>
            <person name="Salamov A."/>
            <person name="Simmons B.A."/>
            <person name="Magnuson J.K."/>
            <person name="Henrissat B."/>
            <person name="Mortensen U.H."/>
            <person name="Larsen T.O."/>
            <person name="Devries R.P."/>
            <person name="Grigoriev I.V."/>
            <person name="Machida M."/>
            <person name="Baker S.E."/>
            <person name="Andersen M.R."/>
        </authorList>
    </citation>
    <scope>NUCLEOTIDE SEQUENCE [LARGE SCALE GENOMIC DNA]</scope>
    <source>
        <strain evidence="2 3">IBT 18842</strain>
    </source>
</reference>
<dbReference type="GO" id="GO:0016616">
    <property type="term" value="F:oxidoreductase activity, acting on the CH-OH group of donors, NAD or NADP as acceptor"/>
    <property type="evidence" value="ECO:0007669"/>
    <property type="project" value="TreeGrafter"/>
</dbReference>
<dbReference type="InterPro" id="IPR036291">
    <property type="entry name" value="NAD(P)-bd_dom_sf"/>
</dbReference>
<protein>
    <recommendedName>
        <fullName evidence="4">Hydroxyacyl dehydrogenase</fullName>
    </recommendedName>
</protein>
<dbReference type="AlphaFoldDB" id="A0A5N6TXS6"/>
<dbReference type="PRINTS" id="PR00081">
    <property type="entry name" value="GDHRDH"/>
</dbReference>
<keyword evidence="3" id="KW-1185">Reference proteome</keyword>
<evidence type="ECO:0008006" key="4">
    <source>
        <dbReference type="Google" id="ProtNLM"/>
    </source>
</evidence>
<dbReference type="Proteomes" id="UP000325780">
    <property type="component" value="Unassembled WGS sequence"/>
</dbReference>
<dbReference type="PANTHER" id="PTHR45458:SF1">
    <property type="entry name" value="SHORT CHAIN DEHYDROGENASE"/>
    <property type="match status" value="1"/>
</dbReference>
<name>A0A5N6TXS6_ASPAV</name>
<dbReference type="OrthoDB" id="7289984at2759"/>
<evidence type="ECO:0000313" key="3">
    <source>
        <dbReference type="Proteomes" id="UP000325780"/>
    </source>
</evidence>
<dbReference type="EMBL" id="ML742076">
    <property type="protein sequence ID" value="KAE8151182.1"/>
    <property type="molecule type" value="Genomic_DNA"/>
</dbReference>
<dbReference type="Gene3D" id="3.40.50.720">
    <property type="entry name" value="NAD(P)-binding Rossmann-like Domain"/>
    <property type="match status" value="1"/>
</dbReference>
<dbReference type="PRINTS" id="PR00080">
    <property type="entry name" value="SDRFAMILY"/>
</dbReference>
<dbReference type="SUPFAM" id="SSF51735">
    <property type="entry name" value="NAD(P)-binding Rossmann-fold domains"/>
    <property type="match status" value="1"/>
</dbReference>
<dbReference type="Pfam" id="PF00106">
    <property type="entry name" value="adh_short"/>
    <property type="match status" value="1"/>
</dbReference>
<dbReference type="InterPro" id="IPR052184">
    <property type="entry name" value="SDR_enzymes"/>
</dbReference>
<dbReference type="PANTHER" id="PTHR45458">
    <property type="entry name" value="SHORT-CHAIN DEHYDROGENASE/REDUCTASE SDR"/>
    <property type="match status" value="1"/>
</dbReference>
<evidence type="ECO:0000313" key="2">
    <source>
        <dbReference type="EMBL" id="KAE8151182.1"/>
    </source>
</evidence>